<dbReference type="EMBL" id="KB445571">
    <property type="protein sequence ID" value="EMD95002.1"/>
    <property type="molecule type" value="Genomic_DNA"/>
</dbReference>
<keyword evidence="2" id="KW-1185">Reference proteome</keyword>
<dbReference type="Proteomes" id="UP000016936">
    <property type="component" value="Unassembled WGS sequence"/>
</dbReference>
<reference evidence="2" key="2">
    <citation type="journal article" date="2013" name="PLoS Genet.">
        <title>Comparative genome structure, secondary metabolite, and effector coding capacity across Cochliobolus pathogens.</title>
        <authorList>
            <person name="Condon B.J."/>
            <person name="Leng Y."/>
            <person name="Wu D."/>
            <person name="Bushley K.E."/>
            <person name="Ohm R.A."/>
            <person name="Otillar R."/>
            <person name="Martin J."/>
            <person name="Schackwitz W."/>
            <person name="Grimwood J."/>
            <person name="MohdZainudin N."/>
            <person name="Xue C."/>
            <person name="Wang R."/>
            <person name="Manning V.A."/>
            <person name="Dhillon B."/>
            <person name="Tu Z.J."/>
            <person name="Steffenson B.J."/>
            <person name="Salamov A."/>
            <person name="Sun H."/>
            <person name="Lowry S."/>
            <person name="LaButti K."/>
            <person name="Han J."/>
            <person name="Copeland A."/>
            <person name="Lindquist E."/>
            <person name="Barry K."/>
            <person name="Schmutz J."/>
            <person name="Baker S.E."/>
            <person name="Ciuffetti L.M."/>
            <person name="Grigoriev I.V."/>
            <person name="Zhong S."/>
            <person name="Turgeon B.G."/>
        </authorList>
    </citation>
    <scope>NUCLEOTIDE SEQUENCE [LARGE SCALE GENOMIC DNA]</scope>
    <source>
        <strain evidence="2">C5 / ATCC 48332 / race O</strain>
    </source>
</reference>
<organism evidence="1 2">
    <name type="scientific">Cochliobolus heterostrophus (strain C5 / ATCC 48332 / race O)</name>
    <name type="common">Southern corn leaf blight fungus</name>
    <name type="synonym">Bipolaris maydis</name>
    <dbReference type="NCBI Taxonomy" id="701091"/>
    <lineage>
        <taxon>Eukaryota</taxon>
        <taxon>Fungi</taxon>
        <taxon>Dikarya</taxon>
        <taxon>Ascomycota</taxon>
        <taxon>Pezizomycotina</taxon>
        <taxon>Dothideomycetes</taxon>
        <taxon>Pleosporomycetidae</taxon>
        <taxon>Pleosporales</taxon>
        <taxon>Pleosporineae</taxon>
        <taxon>Pleosporaceae</taxon>
        <taxon>Bipolaris</taxon>
    </lineage>
</organism>
<dbReference type="AlphaFoldDB" id="M2V4T8"/>
<name>M2V4T8_COCH5</name>
<protein>
    <submittedName>
        <fullName evidence="1">Uncharacterized protein</fullName>
    </submittedName>
</protein>
<dbReference type="HOGENOM" id="CLU_2190133_0_0_1"/>
<sequence length="134" mass="14521">MELLDWSRTPVPKCGRKRDHDTKLGCIVRVFTFHLSPTSSVARIADLANAVVVVISAGDATLWIYLVREVPLADATKSILIGKGVQCSIGEDGERAEGRGRGPQHVLWLALFGRQTLGMVSRCYSTTGNVIVTA</sequence>
<evidence type="ECO:0000313" key="1">
    <source>
        <dbReference type="EMBL" id="EMD95002.1"/>
    </source>
</evidence>
<reference evidence="1 2" key="1">
    <citation type="journal article" date="2012" name="PLoS Pathog.">
        <title>Diverse lifestyles and strategies of plant pathogenesis encoded in the genomes of eighteen Dothideomycetes fungi.</title>
        <authorList>
            <person name="Ohm R.A."/>
            <person name="Feau N."/>
            <person name="Henrissat B."/>
            <person name="Schoch C.L."/>
            <person name="Horwitz B.A."/>
            <person name="Barry K.W."/>
            <person name="Condon B.J."/>
            <person name="Copeland A.C."/>
            <person name="Dhillon B."/>
            <person name="Glaser F."/>
            <person name="Hesse C.N."/>
            <person name="Kosti I."/>
            <person name="LaButti K."/>
            <person name="Lindquist E.A."/>
            <person name="Lucas S."/>
            <person name="Salamov A.A."/>
            <person name="Bradshaw R.E."/>
            <person name="Ciuffetti L."/>
            <person name="Hamelin R.C."/>
            <person name="Kema G.H.J."/>
            <person name="Lawrence C."/>
            <person name="Scott J.A."/>
            <person name="Spatafora J.W."/>
            <person name="Turgeon B.G."/>
            <person name="de Wit P.J.G.M."/>
            <person name="Zhong S."/>
            <person name="Goodwin S.B."/>
            <person name="Grigoriev I.V."/>
        </authorList>
    </citation>
    <scope>NUCLEOTIDE SEQUENCE [LARGE SCALE GENOMIC DNA]</scope>
    <source>
        <strain evidence="2">C5 / ATCC 48332 / race O</strain>
    </source>
</reference>
<accession>M2V4T8</accession>
<gene>
    <name evidence="1" type="ORF">COCHEDRAFT_1019885</name>
</gene>
<evidence type="ECO:0000313" key="2">
    <source>
        <dbReference type="Proteomes" id="UP000016936"/>
    </source>
</evidence>
<proteinExistence type="predicted"/>